<comment type="caution">
    <text evidence="1">The sequence shown here is derived from an EMBL/GenBank/DDBJ whole genome shotgun (WGS) entry which is preliminary data.</text>
</comment>
<evidence type="ECO:0000313" key="1">
    <source>
        <dbReference type="EMBL" id="RVU25060.1"/>
    </source>
</evidence>
<gene>
    <name evidence="1" type="primary">yaaA</name>
    <name evidence="1" type="ORF">EOJ36_08630</name>
</gene>
<dbReference type="Proteomes" id="UP000282832">
    <property type="component" value="Unassembled WGS sequence"/>
</dbReference>
<sequence>MAYLITCAGSKVEKGTFQTSNLNSLSFNDILGPARIELLNLVPKIKLDWERSLPAWKLYSGNRSKLYPQIREENWKKNCVEIKVLSALFGWIKHTDLLPYYDLRMSDKILDNKFVYKYWQNKNVLAQFIDENDIDLLSTNYRKAIHGNSNPVAIIPNVNFTDYGVQKGKWLNKELNNLAC</sequence>
<protein>
    <submittedName>
        <fullName evidence="1">Peroxide stress protein YaaA</fullName>
    </submittedName>
</protein>
<dbReference type="EMBL" id="SACY01000003">
    <property type="protein sequence ID" value="RVU25060.1"/>
    <property type="molecule type" value="Genomic_DNA"/>
</dbReference>
<dbReference type="RefSeq" id="WP_127804367.1">
    <property type="nucleotide sequence ID" value="NZ_SACY01000003.1"/>
</dbReference>
<dbReference type="OrthoDB" id="1493286at2"/>
<dbReference type="InterPro" id="IPR005583">
    <property type="entry name" value="YaaA"/>
</dbReference>
<proteinExistence type="predicted"/>
<organism evidence="1 2">
    <name type="scientific">Sandaracinomonas limnophila</name>
    <dbReference type="NCBI Taxonomy" id="1862386"/>
    <lineage>
        <taxon>Bacteria</taxon>
        <taxon>Pseudomonadati</taxon>
        <taxon>Bacteroidota</taxon>
        <taxon>Cytophagia</taxon>
        <taxon>Cytophagales</taxon>
        <taxon>Flectobacillaceae</taxon>
        <taxon>Sandaracinomonas</taxon>
    </lineage>
</organism>
<keyword evidence="2" id="KW-1185">Reference proteome</keyword>
<reference evidence="1 2" key="1">
    <citation type="submission" date="2019-01" db="EMBL/GenBank/DDBJ databases">
        <authorList>
            <person name="Chen W.-M."/>
        </authorList>
    </citation>
    <scope>NUCLEOTIDE SEQUENCE [LARGE SCALE GENOMIC DNA]</scope>
    <source>
        <strain evidence="1 2">FSY-15</strain>
    </source>
</reference>
<name>A0A437PS58_9BACT</name>
<dbReference type="AlphaFoldDB" id="A0A437PS58"/>
<accession>A0A437PS58</accession>
<evidence type="ECO:0000313" key="2">
    <source>
        <dbReference type="Proteomes" id="UP000282832"/>
    </source>
</evidence>
<dbReference type="Pfam" id="PF03883">
    <property type="entry name" value="H2O2_YaaD"/>
    <property type="match status" value="1"/>
</dbReference>